<evidence type="ECO:0000256" key="1">
    <source>
        <dbReference type="SAM" id="MobiDB-lite"/>
    </source>
</evidence>
<feature type="region of interest" description="Disordered" evidence="1">
    <location>
        <begin position="28"/>
        <end position="96"/>
    </location>
</feature>
<dbReference type="EMBL" id="CAKLBY020000028">
    <property type="protein sequence ID" value="CAK7904587.1"/>
    <property type="molecule type" value="Genomic_DNA"/>
</dbReference>
<evidence type="ECO:0000313" key="3">
    <source>
        <dbReference type="Proteomes" id="UP001162060"/>
    </source>
</evidence>
<dbReference type="Proteomes" id="UP001162060">
    <property type="component" value="Unassembled WGS sequence"/>
</dbReference>
<sequence length="466" mass="52071">MSDLSQARPDLALLSRRHSVDLVMKYSSTCPRLSSSDDPNNPDASRSEASHDTYSTHAQTESSGAVIGVSREDESDNAGTEYGQRSRKRQKTEPNEYEAQIKKLQQDIAEVKERLSSMSSQCSNTAYELVKKCVEAKQKAATMRRKLAEHNHWLQRVSSLMETAPLFEYAVDTSEGQSEEMKKDAHLHQSFEVLDEPQGQPRRKLYPRLLFGERLHAAVIVSQDNVSKLLHDASVKAPSFHLSLEFESHGWKIATGTLVSDHMGFSCHRLLSSGADDKTKDVAMALWNFVECDEIFRTFVPLVQASITTYQETNCSLSCRVIQLSQEMKQQAVATVESISSTRDNNGQENSWQISLEAVHDHFLCTFVADASADAAMPNSAPPVKLDLGLQMSRVNMHNKFIMGARVTKLDEGVDILVAGSARFDLPCYSDPAFDLLQHFVSHLPVYEDLYLTPLNDSQATDVHEL</sequence>
<dbReference type="AlphaFoldDB" id="A0AAV1T9C3"/>
<comment type="caution">
    <text evidence="2">The sequence shown here is derived from an EMBL/GenBank/DDBJ whole genome shotgun (WGS) entry which is preliminary data.</text>
</comment>
<name>A0AAV1T9C3_9STRA</name>
<proteinExistence type="predicted"/>
<feature type="compositionally biased region" description="Low complexity" evidence="1">
    <location>
        <begin position="34"/>
        <end position="43"/>
    </location>
</feature>
<protein>
    <submittedName>
        <fullName evidence="2">Uncharacterized protein</fullName>
    </submittedName>
</protein>
<feature type="compositionally biased region" description="Polar residues" evidence="1">
    <location>
        <begin position="52"/>
        <end position="63"/>
    </location>
</feature>
<accession>A0AAV1T9C3</accession>
<reference evidence="2" key="1">
    <citation type="submission" date="2024-01" db="EMBL/GenBank/DDBJ databases">
        <authorList>
            <person name="Webb A."/>
        </authorList>
    </citation>
    <scope>NUCLEOTIDE SEQUENCE</scope>
    <source>
        <strain evidence="2">Pm1</strain>
    </source>
</reference>
<dbReference type="CDD" id="cd14686">
    <property type="entry name" value="bZIP"/>
    <property type="match status" value="1"/>
</dbReference>
<evidence type="ECO:0000313" key="2">
    <source>
        <dbReference type="EMBL" id="CAK7904587.1"/>
    </source>
</evidence>
<organism evidence="2 3">
    <name type="scientific">Peronospora matthiolae</name>
    <dbReference type="NCBI Taxonomy" id="2874970"/>
    <lineage>
        <taxon>Eukaryota</taxon>
        <taxon>Sar</taxon>
        <taxon>Stramenopiles</taxon>
        <taxon>Oomycota</taxon>
        <taxon>Peronosporomycetes</taxon>
        <taxon>Peronosporales</taxon>
        <taxon>Peronosporaceae</taxon>
        <taxon>Peronospora</taxon>
    </lineage>
</organism>
<gene>
    <name evidence="2" type="ORF">PM001_LOCUS2940</name>
</gene>